<dbReference type="EMBL" id="JAMXLR010000077">
    <property type="protein sequence ID" value="MCO6046890.1"/>
    <property type="molecule type" value="Genomic_DNA"/>
</dbReference>
<accession>A0A9X2FDD6</accession>
<evidence type="ECO:0000256" key="2">
    <source>
        <dbReference type="ARBA" id="ARBA00023125"/>
    </source>
</evidence>
<keyword evidence="7" id="KW-1185">Reference proteome</keyword>
<evidence type="ECO:0000256" key="3">
    <source>
        <dbReference type="ARBA" id="ARBA00023163"/>
    </source>
</evidence>
<evidence type="ECO:0000259" key="5">
    <source>
        <dbReference type="PROSITE" id="PS50977"/>
    </source>
</evidence>
<dbReference type="AlphaFoldDB" id="A0A9X2FDD6"/>
<dbReference type="SUPFAM" id="SSF46689">
    <property type="entry name" value="Homeodomain-like"/>
    <property type="match status" value="1"/>
</dbReference>
<dbReference type="PROSITE" id="PS50977">
    <property type="entry name" value="HTH_TETR_2"/>
    <property type="match status" value="1"/>
</dbReference>
<dbReference type="RefSeq" id="WP_252854999.1">
    <property type="nucleotide sequence ID" value="NZ_JAMXLR010000077.1"/>
</dbReference>
<dbReference type="PANTHER" id="PTHR47506">
    <property type="entry name" value="TRANSCRIPTIONAL REGULATORY PROTEIN"/>
    <property type="match status" value="1"/>
</dbReference>
<evidence type="ECO:0000313" key="6">
    <source>
        <dbReference type="EMBL" id="MCO6046890.1"/>
    </source>
</evidence>
<sequence length="196" mass="22433">MGRPSTLEERRKTLLPVLTEVFSELGYRRTTIAELAERCGVQENILYRMWSDKKAMFLAAIDFLFWRRMAKWQQALESDSSGDRVARLIDLTANDLGEQGLYRIIFSALGETDDADFKEALKQLYLRYHQRIRAEVAAYRAERTSNNSPGEADTAWALIAMVAFLNIAIELDLLSPTGRKRLFQTISKFLLDDGSD</sequence>
<comment type="caution">
    <text evidence="6">The sequence shown here is derived from an EMBL/GenBank/DDBJ whole genome shotgun (WGS) entry which is preliminary data.</text>
</comment>
<organism evidence="6 7">
    <name type="scientific">Aeoliella straminimaris</name>
    <dbReference type="NCBI Taxonomy" id="2954799"/>
    <lineage>
        <taxon>Bacteria</taxon>
        <taxon>Pseudomonadati</taxon>
        <taxon>Planctomycetota</taxon>
        <taxon>Planctomycetia</taxon>
        <taxon>Pirellulales</taxon>
        <taxon>Lacipirellulaceae</taxon>
        <taxon>Aeoliella</taxon>
    </lineage>
</organism>
<evidence type="ECO:0000256" key="4">
    <source>
        <dbReference type="PROSITE-ProRule" id="PRU00335"/>
    </source>
</evidence>
<keyword evidence="3" id="KW-0804">Transcription</keyword>
<protein>
    <submittedName>
        <fullName evidence="6">TetR/AcrR family transcriptional regulator</fullName>
    </submittedName>
</protein>
<feature type="DNA-binding region" description="H-T-H motif" evidence="4">
    <location>
        <begin position="31"/>
        <end position="50"/>
    </location>
</feature>
<dbReference type="Gene3D" id="1.10.357.10">
    <property type="entry name" value="Tetracycline Repressor, domain 2"/>
    <property type="match status" value="1"/>
</dbReference>
<feature type="domain" description="HTH tetR-type" evidence="5">
    <location>
        <begin position="8"/>
        <end position="68"/>
    </location>
</feature>
<dbReference type="Proteomes" id="UP001155241">
    <property type="component" value="Unassembled WGS sequence"/>
</dbReference>
<dbReference type="GO" id="GO:0003677">
    <property type="term" value="F:DNA binding"/>
    <property type="evidence" value="ECO:0007669"/>
    <property type="project" value="UniProtKB-UniRule"/>
</dbReference>
<dbReference type="PANTHER" id="PTHR47506:SF1">
    <property type="entry name" value="HTH-TYPE TRANSCRIPTIONAL REGULATOR YJDC"/>
    <property type="match status" value="1"/>
</dbReference>
<keyword evidence="2 4" id="KW-0238">DNA-binding</keyword>
<dbReference type="InterPro" id="IPR009057">
    <property type="entry name" value="Homeodomain-like_sf"/>
</dbReference>
<dbReference type="InterPro" id="IPR001647">
    <property type="entry name" value="HTH_TetR"/>
</dbReference>
<evidence type="ECO:0000313" key="7">
    <source>
        <dbReference type="Proteomes" id="UP001155241"/>
    </source>
</evidence>
<keyword evidence="1" id="KW-0805">Transcription regulation</keyword>
<reference evidence="6" key="1">
    <citation type="submission" date="2022-06" db="EMBL/GenBank/DDBJ databases">
        <title>Aeoliella straminimaris, a novel planctomycete from sediments.</title>
        <authorList>
            <person name="Vitorino I.R."/>
            <person name="Lage O.M."/>
        </authorList>
    </citation>
    <scope>NUCLEOTIDE SEQUENCE</scope>
    <source>
        <strain evidence="6">ICT_H6.2</strain>
    </source>
</reference>
<name>A0A9X2FDD6_9BACT</name>
<gene>
    <name evidence="6" type="ORF">NG895_23570</name>
</gene>
<evidence type="ECO:0000256" key="1">
    <source>
        <dbReference type="ARBA" id="ARBA00023015"/>
    </source>
</evidence>
<proteinExistence type="predicted"/>
<dbReference type="Pfam" id="PF00440">
    <property type="entry name" value="TetR_N"/>
    <property type="match status" value="1"/>
</dbReference>